<dbReference type="InterPro" id="IPR015856">
    <property type="entry name" value="ABC_transpr_CbiO/EcfA_su"/>
</dbReference>
<evidence type="ECO:0000256" key="10">
    <source>
        <dbReference type="ARBA" id="ARBA00025157"/>
    </source>
</evidence>
<comment type="similarity">
    <text evidence="2">Belongs to the ABC transporter superfamily.</text>
</comment>
<dbReference type="InterPro" id="IPR017871">
    <property type="entry name" value="ABC_transporter-like_CS"/>
</dbReference>
<evidence type="ECO:0000256" key="4">
    <source>
        <dbReference type="ARBA" id="ARBA00022475"/>
    </source>
</evidence>
<name>A0A1M4W4Q9_9CLOT</name>
<dbReference type="OrthoDB" id="501320at2"/>
<dbReference type="Pfam" id="PF00005">
    <property type="entry name" value="ABC_tran"/>
    <property type="match status" value="2"/>
</dbReference>
<dbReference type="PANTHER" id="PTHR43553:SF23">
    <property type="entry name" value="ABC TRANSPORTER ATP-BINDING COMPONENT"/>
    <property type="match status" value="1"/>
</dbReference>
<evidence type="ECO:0000313" key="13">
    <source>
        <dbReference type="Proteomes" id="UP000184035"/>
    </source>
</evidence>
<dbReference type="PANTHER" id="PTHR43553">
    <property type="entry name" value="HEAVY METAL TRANSPORTER"/>
    <property type="match status" value="1"/>
</dbReference>
<feature type="domain" description="ABC transporter" evidence="11">
    <location>
        <begin position="4"/>
        <end position="244"/>
    </location>
</feature>
<dbReference type="SUPFAM" id="SSF52540">
    <property type="entry name" value="P-loop containing nucleoside triphosphate hydrolases"/>
    <property type="match status" value="2"/>
</dbReference>
<dbReference type="AlphaFoldDB" id="A0A1M4W4Q9"/>
<evidence type="ECO:0000256" key="3">
    <source>
        <dbReference type="ARBA" id="ARBA00022448"/>
    </source>
</evidence>
<dbReference type="InterPro" id="IPR003593">
    <property type="entry name" value="AAA+_ATPase"/>
</dbReference>
<comment type="subcellular location">
    <subcellularLocation>
        <location evidence="1">Cell membrane</location>
        <topology evidence="1">Peripheral membrane protein</topology>
    </subcellularLocation>
</comment>
<gene>
    <name evidence="12" type="ORF">SAMN05443638_11067</name>
</gene>
<dbReference type="InterPro" id="IPR027417">
    <property type="entry name" value="P-loop_NTPase"/>
</dbReference>
<keyword evidence="8" id="KW-1278">Translocase</keyword>
<dbReference type="NCBIfam" id="NF010167">
    <property type="entry name" value="PRK13648.1"/>
    <property type="match status" value="2"/>
</dbReference>
<comment type="function">
    <text evidence="10">Probably part of an ABC transporter complex. Responsible for energy coupling to the transport system.</text>
</comment>
<keyword evidence="7 12" id="KW-0067">ATP-binding</keyword>
<reference evidence="12 13" key="1">
    <citation type="submission" date="2016-11" db="EMBL/GenBank/DDBJ databases">
        <authorList>
            <person name="Jaros S."/>
            <person name="Januszkiewicz K."/>
            <person name="Wedrychowicz H."/>
        </authorList>
    </citation>
    <scope>NUCLEOTIDE SEQUENCE [LARGE SCALE GENOMIC DNA]</scope>
    <source>
        <strain evidence="12 13">DSM 2631</strain>
    </source>
</reference>
<protein>
    <submittedName>
        <fullName evidence="12">Energy-coupling factor transport system ATP-binding protein</fullName>
    </submittedName>
</protein>
<evidence type="ECO:0000256" key="9">
    <source>
        <dbReference type="ARBA" id="ARBA00023136"/>
    </source>
</evidence>
<keyword evidence="3" id="KW-0813">Transport</keyword>
<evidence type="ECO:0000256" key="6">
    <source>
        <dbReference type="ARBA" id="ARBA00022741"/>
    </source>
</evidence>
<dbReference type="GO" id="GO:0005524">
    <property type="term" value="F:ATP binding"/>
    <property type="evidence" value="ECO:0007669"/>
    <property type="project" value="UniProtKB-KW"/>
</dbReference>
<organism evidence="12 13">
    <name type="scientific">Clostridium fallax</name>
    <dbReference type="NCBI Taxonomy" id="1533"/>
    <lineage>
        <taxon>Bacteria</taxon>
        <taxon>Bacillati</taxon>
        <taxon>Bacillota</taxon>
        <taxon>Clostridia</taxon>
        <taxon>Eubacteriales</taxon>
        <taxon>Clostridiaceae</taxon>
        <taxon>Clostridium</taxon>
    </lineage>
</organism>
<dbReference type="RefSeq" id="WP_072895333.1">
    <property type="nucleotide sequence ID" value="NZ_FQVM01000010.1"/>
</dbReference>
<dbReference type="PROSITE" id="PS50893">
    <property type="entry name" value="ABC_TRANSPORTER_2"/>
    <property type="match status" value="2"/>
</dbReference>
<keyword evidence="9" id="KW-0472">Membrane</keyword>
<evidence type="ECO:0000256" key="1">
    <source>
        <dbReference type="ARBA" id="ARBA00004202"/>
    </source>
</evidence>
<dbReference type="STRING" id="1533.SAMN05443638_11067"/>
<keyword evidence="13" id="KW-1185">Reference proteome</keyword>
<evidence type="ECO:0000256" key="5">
    <source>
        <dbReference type="ARBA" id="ARBA00022737"/>
    </source>
</evidence>
<proteinExistence type="inferred from homology"/>
<dbReference type="GO" id="GO:0042626">
    <property type="term" value="F:ATPase-coupled transmembrane transporter activity"/>
    <property type="evidence" value="ECO:0007669"/>
    <property type="project" value="TreeGrafter"/>
</dbReference>
<dbReference type="Gene3D" id="3.40.50.300">
    <property type="entry name" value="P-loop containing nucleotide triphosphate hydrolases"/>
    <property type="match status" value="2"/>
</dbReference>
<dbReference type="PROSITE" id="PS00211">
    <property type="entry name" value="ABC_TRANSPORTER_1"/>
    <property type="match status" value="2"/>
</dbReference>
<dbReference type="Proteomes" id="UP000184035">
    <property type="component" value="Unassembled WGS sequence"/>
</dbReference>
<evidence type="ECO:0000256" key="7">
    <source>
        <dbReference type="ARBA" id="ARBA00022840"/>
    </source>
</evidence>
<evidence type="ECO:0000259" key="11">
    <source>
        <dbReference type="PROSITE" id="PS50893"/>
    </source>
</evidence>
<evidence type="ECO:0000256" key="2">
    <source>
        <dbReference type="ARBA" id="ARBA00005417"/>
    </source>
</evidence>
<keyword evidence="6" id="KW-0547">Nucleotide-binding</keyword>
<dbReference type="GO" id="GO:0043190">
    <property type="term" value="C:ATP-binding cassette (ABC) transporter complex"/>
    <property type="evidence" value="ECO:0007669"/>
    <property type="project" value="TreeGrafter"/>
</dbReference>
<keyword evidence="4" id="KW-1003">Cell membrane</keyword>
<evidence type="ECO:0000313" key="12">
    <source>
        <dbReference type="EMBL" id="SHE76284.1"/>
    </source>
</evidence>
<keyword evidence="5" id="KW-0677">Repeat</keyword>
<dbReference type="InterPro" id="IPR003439">
    <property type="entry name" value="ABC_transporter-like_ATP-bd"/>
</dbReference>
<dbReference type="GO" id="GO:0016887">
    <property type="term" value="F:ATP hydrolysis activity"/>
    <property type="evidence" value="ECO:0007669"/>
    <property type="project" value="InterPro"/>
</dbReference>
<dbReference type="SMART" id="SM00382">
    <property type="entry name" value="AAA"/>
    <property type="match status" value="2"/>
</dbReference>
<dbReference type="EMBL" id="FQVM01000010">
    <property type="protein sequence ID" value="SHE76284.1"/>
    <property type="molecule type" value="Genomic_DNA"/>
</dbReference>
<dbReference type="InterPro" id="IPR050095">
    <property type="entry name" value="ECF_ABC_transporter_ATP-bd"/>
</dbReference>
<dbReference type="CDD" id="cd03225">
    <property type="entry name" value="ABC_cobalt_CbiO_domain1"/>
    <property type="match status" value="2"/>
</dbReference>
<sequence>MSYISLQNVTYNYPLQKIKALNNITLNIDKGEIVFILGKSGSGKSTLARCLTGAIPYFYGGDISGEILINNKSIRNFTHKERAKEITMVFQDPERQLVMDKVHREIAFSLENIGVCDKEIKRRVWETMTFFNISHLWNREVVSLSGGEKQKVVIASAVALKPNCIVLDEPISQLDPQSAEEVIYFIKKINEELGITIIIIEQRIDKWFDISDRILMIDNGKIKFIGNKEEFYKENSYNFLPSYLKVNKLLGEKSYKSIKDTRKIINKLNYKNTKNVLQENTSDNKNKFSLKNIFKKQVEEKYLIKLRNISVKKEDKTILSDINLNFKGSTFYTIMGENGAGKSTLLKTLMGLIDFKGDIYLKEKSIKNLKRKEIAKLIGYVSQNPNDYISKDTVEEEIKFTLSNFGINDDKSVDDILNELNITSLKYMNPRDVSGGEKQRIAIASIMVMKPKIIILDEPTRGLDNVTKERLGEFLKSLVKSGSTVIMVTHDMDFTSEYSDEIILMFNGKIIAKDYKEKILKDGIYYTSIVHNLFKDKYPNVFSIKDFKNLLK</sequence>
<feature type="domain" description="ABC transporter" evidence="11">
    <location>
        <begin position="304"/>
        <end position="532"/>
    </location>
</feature>
<accession>A0A1M4W4Q9</accession>
<evidence type="ECO:0000256" key="8">
    <source>
        <dbReference type="ARBA" id="ARBA00022967"/>
    </source>
</evidence>